<accession>A0A2U1LZG3</accession>
<keyword evidence="2" id="KW-0805">Transcription regulation</keyword>
<keyword evidence="5" id="KW-0597">Phosphoprotein</keyword>
<dbReference type="InterPro" id="IPR001005">
    <property type="entry name" value="SANT/Myb"/>
</dbReference>
<dbReference type="InterPro" id="IPR006447">
    <property type="entry name" value="Myb_dom_plants"/>
</dbReference>
<dbReference type="OrthoDB" id="1675439at2759"/>
<dbReference type="GO" id="GO:0003677">
    <property type="term" value="F:DNA binding"/>
    <property type="evidence" value="ECO:0007669"/>
    <property type="project" value="InterPro"/>
</dbReference>
<feature type="compositionally biased region" description="Low complexity" evidence="6">
    <location>
        <begin position="266"/>
        <end position="278"/>
    </location>
</feature>
<dbReference type="Gene3D" id="1.10.10.60">
    <property type="entry name" value="Homeodomain-like"/>
    <property type="match status" value="1"/>
</dbReference>
<dbReference type="InterPro" id="IPR009057">
    <property type="entry name" value="Homeodomain-like_sf"/>
</dbReference>
<gene>
    <name evidence="9" type="ORF">CTI12_AA436310</name>
</gene>
<organism evidence="9 10">
    <name type="scientific">Artemisia annua</name>
    <name type="common">Sweet wormwood</name>
    <dbReference type="NCBI Taxonomy" id="35608"/>
    <lineage>
        <taxon>Eukaryota</taxon>
        <taxon>Viridiplantae</taxon>
        <taxon>Streptophyta</taxon>
        <taxon>Embryophyta</taxon>
        <taxon>Tracheophyta</taxon>
        <taxon>Spermatophyta</taxon>
        <taxon>Magnoliopsida</taxon>
        <taxon>eudicotyledons</taxon>
        <taxon>Gunneridae</taxon>
        <taxon>Pentapetalae</taxon>
        <taxon>asterids</taxon>
        <taxon>campanulids</taxon>
        <taxon>Asterales</taxon>
        <taxon>Asteraceae</taxon>
        <taxon>Asteroideae</taxon>
        <taxon>Anthemideae</taxon>
        <taxon>Artemisiinae</taxon>
        <taxon>Artemisia</taxon>
    </lineage>
</organism>
<comment type="subcellular location">
    <subcellularLocation>
        <location evidence="1">Nucleus</location>
    </subcellularLocation>
</comment>
<keyword evidence="4" id="KW-0539">Nucleus</keyword>
<dbReference type="PANTHER" id="PTHR31442">
    <property type="entry name" value="HOMEODOMAIN-LIKE SUPERFAMILY PROTEIN-RELATED"/>
    <property type="match status" value="1"/>
</dbReference>
<feature type="region of interest" description="Disordered" evidence="6">
    <location>
        <begin position="258"/>
        <end position="281"/>
    </location>
</feature>
<sequence length="350" mass="39263">MSKTGSKDLDKQSVLTTSLKVMVVDNKKEFLAHVGEFFSSHVFEVTCVDKAGTALNMLADEKADFDILLLDSDLRDVEMIPVLRYTKDMNILKIVMKEEADDAFLLKSLENGAFLVVAKKLTNDTVLHVRQHVIRERIHKSGQFKVSYESETKEAEKASPKEVDISAARKRERTCHAEENPDVHLLENENVSAKKSVSAMTSVSARKRPCVEWTKELHSKFVSVVRELGDGNCFPKTILDAMGVPGLTRMQVASHLQSLRKRGTASSSNSKTLSSNHSQDLVDSRMCGRMPLAAVYVNNPEEGSGHHDTFPEGHIYDDFFHFPNGMEGEFSLDYDHSMPNELTSMFNQHI</sequence>
<dbReference type="NCBIfam" id="TIGR01557">
    <property type="entry name" value="myb_SHAQKYF"/>
    <property type="match status" value="1"/>
</dbReference>
<feature type="domain" description="Response regulatory" evidence="7">
    <location>
        <begin position="20"/>
        <end position="134"/>
    </location>
</feature>
<feature type="modified residue" description="4-aspartylphosphate" evidence="5">
    <location>
        <position position="71"/>
    </location>
</feature>
<dbReference type="GO" id="GO:0000160">
    <property type="term" value="P:phosphorelay signal transduction system"/>
    <property type="evidence" value="ECO:0007669"/>
    <property type="project" value="InterPro"/>
</dbReference>
<dbReference type="PROSITE" id="PS51294">
    <property type="entry name" value="HTH_MYB"/>
    <property type="match status" value="1"/>
</dbReference>
<evidence type="ECO:0000256" key="2">
    <source>
        <dbReference type="ARBA" id="ARBA00023015"/>
    </source>
</evidence>
<dbReference type="PROSITE" id="PS50110">
    <property type="entry name" value="RESPONSE_REGULATORY"/>
    <property type="match status" value="1"/>
</dbReference>
<name>A0A2U1LZG3_ARTAN</name>
<dbReference type="GO" id="GO:0005634">
    <property type="term" value="C:nucleus"/>
    <property type="evidence" value="ECO:0007669"/>
    <property type="project" value="UniProtKB-SubCell"/>
</dbReference>
<evidence type="ECO:0000256" key="5">
    <source>
        <dbReference type="PROSITE-ProRule" id="PRU00169"/>
    </source>
</evidence>
<dbReference type="PANTHER" id="PTHR31442:SF32">
    <property type="entry name" value="TWO-COMPONENT RESPONSE REGULATOR ORR21-LIKE"/>
    <property type="match status" value="1"/>
</dbReference>
<keyword evidence="10" id="KW-1185">Reference proteome</keyword>
<dbReference type="InterPro" id="IPR011006">
    <property type="entry name" value="CheY-like_superfamily"/>
</dbReference>
<dbReference type="InterPro" id="IPR017930">
    <property type="entry name" value="Myb_dom"/>
</dbReference>
<keyword evidence="3" id="KW-0804">Transcription</keyword>
<comment type="caution">
    <text evidence="9">The sequence shown here is derived from an EMBL/GenBank/DDBJ whole genome shotgun (WGS) entry which is preliminary data.</text>
</comment>
<dbReference type="Pfam" id="PF00249">
    <property type="entry name" value="Myb_DNA-binding"/>
    <property type="match status" value="1"/>
</dbReference>
<dbReference type="Gene3D" id="3.40.50.2300">
    <property type="match status" value="1"/>
</dbReference>
<feature type="domain" description="HTH myb-type" evidence="8">
    <location>
        <begin position="213"/>
        <end position="264"/>
    </location>
</feature>
<dbReference type="InterPro" id="IPR044841">
    <property type="entry name" value="LUX/BOA-like"/>
</dbReference>
<evidence type="ECO:0000256" key="1">
    <source>
        <dbReference type="ARBA" id="ARBA00004123"/>
    </source>
</evidence>
<dbReference type="EMBL" id="PKPP01007092">
    <property type="protein sequence ID" value="PWA54389.1"/>
    <property type="molecule type" value="Genomic_DNA"/>
</dbReference>
<dbReference type="FunFam" id="1.10.10.60:FF:000007">
    <property type="entry name" value="Two-component response regulator"/>
    <property type="match status" value="1"/>
</dbReference>
<dbReference type="SUPFAM" id="SSF46689">
    <property type="entry name" value="Homeodomain-like"/>
    <property type="match status" value="1"/>
</dbReference>
<evidence type="ECO:0000313" key="9">
    <source>
        <dbReference type="EMBL" id="PWA54389.1"/>
    </source>
</evidence>
<evidence type="ECO:0000256" key="6">
    <source>
        <dbReference type="SAM" id="MobiDB-lite"/>
    </source>
</evidence>
<dbReference type="AlphaFoldDB" id="A0A2U1LZG3"/>
<evidence type="ECO:0000259" key="7">
    <source>
        <dbReference type="PROSITE" id="PS50110"/>
    </source>
</evidence>
<protein>
    <submittedName>
        <fullName evidence="9">Two-component response regulator ARR13</fullName>
    </submittedName>
</protein>
<dbReference type="InterPro" id="IPR001789">
    <property type="entry name" value="Sig_transdc_resp-reg_receiver"/>
</dbReference>
<evidence type="ECO:0000256" key="4">
    <source>
        <dbReference type="ARBA" id="ARBA00023242"/>
    </source>
</evidence>
<evidence type="ECO:0000259" key="8">
    <source>
        <dbReference type="PROSITE" id="PS51294"/>
    </source>
</evidence>
<dbReference type="SUPFAM" id="SSF52172">
    <property type="entry name" value="CheY-like"/>
    <property type="match status" value="1"/>
</dbReference>
<evidence type="ECO:0000256" key="3">
    <source>
        <dbReference type="ARBA" id="ARBA00023163"/>
    </source>
</evidence>
<evidence type="ECO:0000313" key="10">
    <source>
        <dbReference type="Proteomes" id="UP000245207"/>
    </source>
</evidence>
<dbReference type="STRING" id="35608.A0A2U1LZG3"/>
<dbReference type="GO" id="GO:0003700">
    <property type="term" value="F:DNA-binding transcription factor activity"/>
    <property type="evidence" value="ECO:0007669"/>
    <property type="project" value="InterPro"/>
</dbReference>
<proteinExistence type="predicted"/>
<dbReference type="Proteomes" id="UP000245207">
    <property type="component" value="Unassembled WGS sequence"/>
</dbReference>
<reference evidence="9 10" key="1">
    <citation type="journal article" date="2018" name="Mol. Plant">
        <title>The genome of Artemisia annua provides insight into the evolution of Asteraceae family and artemisinin biosynthesis.</title>
        <authorList>
            <person name="Shen Q."/>
            <person name="Zhang L."/>
            <person name="Liao Z."/>
            <person name="Wang S."/>
            <person name="Yan T."/>
            <person name="Shi P."/>
            <person name="Liu M."/>
            <person name="Fu X."/>
            <person name="Pan Q."/>
            <person name="Wang Y."/>
            <person name="Lv Z."/>
            <person name="Lu X."/>
            <person name="Zhang F."/>
            <person name="Jiang W."/>
            <person name="Ma Y."/>
            <person name="Chen M."/>
            <person name="Hao X."/>
            <person name="Li L."/>
            <person name="Tang Y."/>
            <person name="Lv G."/>
            <person name="Zhou Y."/>
            <person name="Sun X."/>
            <person name="Brodelius P.E."/>
            <person name="Rose J.K.C."/>
            <person name="Tang K."/>
        </authorList>
    </citation>
    <scope>NUCLEOTIDE SEQUENCE [LARGE SCALE GENOMIC DNA]</scope>
    <source>
        <strain evidence="10">cv. Huhao1</strain>
        <tissue evidence="9">Leaf</tissue>
    </source>
</reference>